<evidence type="ECO:0000256" key="1">
    <source>
        <dbReference type="SAM" id="Phobius"/>
    </source>
</evidence>
<evidence type="ECO:0000313" key="2">
    <source>
        <dbReference type="EMBL" id="RNA04610.1"/>
    </source>
</evidence>
<dbReference type="AlphaFoldDB" id="A0A3M7PZR2"/>
<protein>
    <submittedName>
        <fullName evidence="2">Uncharacterized protein</fullName>
    </submittedName>
</protein>
<feature type="transmembrane region" description="Helical" evidence="1">
    <location>
        <begin position="23"/>
        <end position="40"/>
    </location>
</feature>
<accession>A0A3M7PZR2</accession>
<name>A0A3M7PZR2_BRAPC</name>
<evidence type="ECO:0000313" key="3">
    <source>
        <dbReference type="Proteomes" id="UP000276133"/>
    </source>
</evidence>
<keyword evidence="1" id="KW-0472">Membrane</keyword>
<keyword evidence="1" id="KW-0812">Transmembrane</keyword>
<keyword evidence="3" id="KW-1185">Reference proteome</keyword>
<sequence length="82" mass="9046">MCASNTSAASSTMTMRGPMSLSILWYLDEPVVVMAMIRAFSNTDLSFCMRISCSIDELWLNSLTSFSISDCLSTRSCSNQVK</sequence>
<reference evidence="2 3" key="1">
    <citation type="journal article" date="2018" name="Sci. Rep.">
        <title>Genomic signatures of local adaptation to the degree of environmental predictability in rotifers.</title>
        <authorList>
            <person name="Franch-Gras L."/>
            <person name="Hahn C."/>
            <person name="Garcia-Roger E.M."/>
            <person name="Carmona M.J."/>
            <person name="Serra M."/>
            <person name="Gomez A."/>
        </authorList>
    </citation>
    <scope>NUCLEOTIDE SEQUENCE [LARGE SCALE GENOMIC DNA]</scope>
    <source>
        <strain evidence="2">HYR1</strain>
    </source>
</reference>
<gene>
    <name evidence="2" type="ORF">BpHYR1_022478</name>
</gene>
<dbReference type="EMBL" id="REGN01008024">
    <property type="protein sequence ID" value="RNA04610.1"/>
    <property type="molecule type" value="Genomic_DNA"/>
</dbReference>
<organism evidence="2 3">
    <name type="scientific">Brachionus plicatilis</name>
    <name type="common">Marine rotifer</name>
    <name type="synonym">Brachionus muelleri</name>
    <dbReference type="NCBI Taxonomy" id="10195"/>
    <lineage>
        <taxon>Eukaryota</taxon>
        <taxon>Metazoa</taxon>
        <taxon>Spiralia</taxon>
        <taxon>Gnathifera</taxon>
        <taxon>Rotifera</taxon>
        <taxon>Eurotatoria</taxon>
        <taxon>Monogononta</taxon>
        <taxon>Pseudotrocha</taxon>
        <taxon>Ploima</taxon>
        <taxon>Brachionidae</taxon>
        <taxon>Brachionus</taxon>
    </lineage>
</organism>
<keyword evidence="1" id="KW-1133">Transmembrane helix</keyword>
<comment type="caution">
    <text evidence="2">The sequence shown here is derived from an EMBL/GenBank/DDBJ whole genome shotgun (WGS) entry which is preliminary data.</text>
</comment>
<dbReference type="Proteomes" id="UP000276133">
    <property type="component" value="Unassembled WGS sequence"/>
</dbReference>
<proteinExistence type="predicted"/>